<accession>A0A2M4C8A9</accession>
<proteinExistence type="predicted"/>
<protein>
    <submittedName>
        <fullName evidence="2">Putative secreted protein</fullName>
    </submittedName>
</protein>
<reference evidence="2" key="1">
    <citation type="submission" date="2018-01" db="EMBL/GenBank/DDBJ databases">
        <title>An insight into the sialome of Amazonian anophelines.</title>
        <authorList>
            <person name="Ribeiro J.M."/>
            <person name="Scarpassa V."/>
            <person name="Calvo E."/>
        </authorList>
    </citation>
    <scope>NUCLEOTIDE SEQUENCE</scope>
    <source>
        <tissue evidence="2">Salivary glands</tissue>
    </source>
</reference>
<dbReference type="AlphaFoldDB" id="A0A2M4C8A9"/>
<evidence type="ECO:0000313" key="2">
    <source>
        <dbReference type="EMBL" id="MBW61475.1"/>
    </source>
</evidence>
<organism evidence="2">
    <name type="scientific">Anopheles marajoara</name>
    <dbReference type="NCBI Taxonomy" id="58244"/>
    <lineage>
        <taxon>Eukaryota</taxon>
        <taxon>Metazoa</taxon>
        <taxon>Ecdysozoa</taxon>
        <taxon>Arthropoda</taxon>
        <taxon>Hexapoda</taxon>
        <taxon>Insecta</taxon>
        <taxon>Pterygota</taxon>
        <taxon>Neoptera</taxon>
        <taxon>Endopterygota</taxon>
        <taxon>Diptera</taxon>
        <taxon>Nematocera</taxon>
        <taxon>Culicoidea</taxon>
        <taxon>Culicidae</taxon>
        <taxon>Anophelinae</taxon>
        <taxon>Anopheles</taxon>
    </lineage>
</organism>
<keyword evidence="1" id="KW-0732">Signal</keyword>
<evidence type="ECO:0000256" key="1">
    <source>
        <dbReference type="SAM" id="SignalP"/>
    </source>
</evidence>
<name>A0A2M4C8A9_9DIPT</name>
<sequence>MHCPSVVPLFFASGVLLNCAFQFPLLKYEAHEILAVAILLSEHASAFDQYMRVKSEFEKTQCCRGIQSLILSFEKHSRVHYFPLHHFSPAPYQLSVKNQLKIDSLGLA</sequence>
<feature type="chain" id="PRO_5014928198" evidence="1">
    <location>
        <begin position="23"/>
        <end position="108"/>
    </location>
</feature>
<dbReference type="EMBL" id="GGFJ01012334">
    <property type="protein sequence ID" value="MBW61475.1"/>
    <property type="molecule type" value="Transcribed_RNA"/>
</dbReference>
<feature type="signal peptide" evidence="1">
    <location>
        <begin position="1"/>
        <end position="22"/>
    </location>
</feature>